<evidence type="ECO:0000313" key="3">
    <source>
        <dbReference type="Proteomes" id="UP000299102"/>
    </source>
</evidence>
<feature type="region of interest" description="Disordered" evidence="1">
    <location>
        <begin position="1"/>
        <end position="46"/>
    </location>
</feature>
<organism evidence="2 3">
    <name type="scientific">Eumeta variegata</name>
    <name type="common">Bagworm moth</name>
    <name type="synonym">Eumeta japonica</name>
    <dbReference type="NCBI Taxonomy" id="151549"/>
    <lineage>
        <taxon>Eukaryota</taxon>
        <taxon>Metazoa</taxon>
        <taxon>Ecdysozoa</taxon>
        <taxon>Arthropoda</taxon>
        <taxon>Hexapoda</taxon>
        <taxon>Insecta</taxon>
        <taxon>Pterygota</taxon>
        <taxon>Neoptera</taxon>
        <taxon>Endopterygota</taxon>
        <taxon>Lepidoptera</taxon>
        <taxon>Glossata</taxon>
        <taxon>Ditrysia</taxon>
        <taxon>Tineoidea</taxon>
        <taxon>Psychidae</taxon>
        <taxon>Oiketicinae</taxon>
        <taxon>Eumeta</taxon>
    </lineage>
</organism>
<evidence type="ECO:0000313" key="2">
    <source>
        <dbReference type="EMBL" id="GBP39385.1"/>
    </source>
</evidence>
<gene>
    <name evidence="2" type="ORF">EVAR_95836_1</name>
</gene>
<name>A0A4C1VNN5_EUMVA</name>
<sequence length="188" mass="21893">MRAVRRSCARVSIKSRKSPPRPPARRRRRPARRPRPNAIYKGRPALGGRNRLTETQEKGHTWRIIMCELLEPALATFNYALTDISGLVSFSDCDWLRIEKIMTMMGYWNISSINVPRKMVRCAHRRFREYDVIDERLPRAKMDRSNVFRDKLQSDSSSSRRTAVIVLTHHCCRRTLPGNSICKLDSPL</sequence>
<feature type="compositionally biased region" description="Basic residues" evidence="1">
    <location>
        <begin position="1"/>
        <end position="35"/>
    </location>
</feature>
<dbReference type="AlphaFoldDB" id="A0A4C1VNN5"/>
<protein>
    <submittedName>
        <fullName evidence="2">Uncharacterized protein</fullName>
    </submittedName>
</protein>
<dbReference type="Proteomes" id="UP000299102">
    <property type="component" value="Unassembled WGS sequence"/>
</dbReference>
<evidence type="ECO:0000256" key="1">
    <source>
        <dbReference type="SAM" id="MobiDB-lite"/>
    </source>
</evidence>
<proteinExistence type="predicted"/>
<comment type="caution">
    <text evidence="2">The sequence shown here is derived from an EMBL/GenBank/DDBJ whole genome shotgun (WGS) entry which is preliminary data.</text>
</comment>
<accession>A0A4C1VNN5</accession>
<dbReference type="EMBL" id="BGZK01000365">
    <property type="protein sequence ID" value="GBP39385.1"/>
    <property type="molecule type" value="Genomic_DNA"/>
</dbReference>
<keyword evidence="3" id="KW-1185">Reference proteome</keyword>
<reference evidence="2 3" key="1">
    <citation type="journal article" date="2019" name="Commun. Biol.">
        <title>The bagworm genome reveals a unique fibroin gene that provides high tensile strength.</title>
        <authorList>
            <person name="Kono N."/>
            <person name="Nakamura H."/>
            <person name="Ohtoshi R."/>
            <person name="Tomita M."/>
            <person name="Numata K."/>
            <person name="Arakawa K."/>
        </authorList>
    </citation>
    <scope>NUCLEOTIDE SEQUENCE [LARGE SCALE GENOMIC DNA]</scope>
</reference>